<name>A0A940XJC8_9ACTN</name>
<evidence type="ECO:0000313" key="4">
    <source>
        <dbReference type="Proteomes" id="UP000677875"/>
    </source>
</evidence>
<gene>
    <name evidence="3" type="ORF">J5Y05_18740</name>
</gene>
<comment type="caution">
    <text evidence="3">The sequence shown here is derived from an EMBL/GenBank/DDBJ whole genome shotgun (WGS) entry which is preliminary data.</text>
</comment>
<evidence type="ECO:0000313" key="3">
    <source>
        <dbReference type="EMBL" id="MBQ0828517.1"/>
    </source>
</evidence>
<dbReference type="AlphaFoldDB" id="A0A940XJC8"/>
<dbReference type="EMBL" id="JAGPNL010000005">
    <property type="protein sequence ID" value="MBQ0828517.1"/>
    <property type="molecule type" value="Genomic_DNA"/>
</dbReference>
<protein>
    <submittedName>
        <fullName evidence="3">STAS domain-containing protein</fullName>
    </submittedName>
</protein>
<proteinExistence type="predicted"/>
<keyword evidence="4" id="KW-1185">Reference proteome</keyword>
<dbReference type="RefSeq" id="WP_210873997.1">
    <property type="nucleotide sequence ID" value="NZ_JAGPNL010000005.1"/>
</dbReference>
<dbReference type="InterPro" id="IPR058548">
    <property type="entry name" value="MlaB-like_STAS"/>
</dbReference>
<dbReference type="Gene3D" id="3.30.750.24">
    <property type="entry name" value="STAS domain"/>
    <property type="match status" value="1"/>
</dbReference>
<feature type="region of interest" description="Disordered" evidence="1">
    <location>
        <begin position="103"/>
        <end position="129"/>
    </location>
</feature>
<feature type="domain" description="MlaB-like STAS" evidence="2">
    <location>
        <begin position="20"/>
        <end position="101"/>
    </location>
</feature>
<sequence length="129" mass="13517">MSPGQRAGLPHVEAATPAVLVLSGPVPRGEAASRLCAEVRSRLRTTGAGAIVVDLGGLAPPGLGTVDLLARLELTARRAGGRIRLRDPDPTLRALLDLAGLRFETERQPEQREPPRGVQEAVEPGDPAP</sequence>
<dbReference type="SUPFAM" id="SSF52091">
    <property type="entry name" value="SpoIIaa-like"/>
    <property type="match status" value="1"/>
</dbReference>
<organism evidence="3 4">
    <name type="scientific">Streptomyces tagetis</name>
    <dbReference type="NCBI Taxonomy" id="2820809"/>
    <lineage>
        <taxon>Bacteria</taxon>
        <taxon>Bacillati</taxon>
        <taxon>Actinomycetota</taxon>
        <taxon>Actinomycetes</taxon>
        <taxon>Kitasatosporales</taxon>
        <taxon>Streptomycetaceae</taxon>
        <taxon>Streptomyces</taxon>
    </lineage>
</organism>
<dbReference type="Proteomes" id="UP000677875">
    <property type="component" value="Unassembled WGS sequence"/>
</dbReference>
<reference evidence="3" key="1">
    <citation type="submission" date="2021-04" db="EMBL/GenBank/DDBJ databases">
        <title>Genome seq and assembly of Streptomyces sp. RG38.</title>
        <authorList>
            <person name="Chhetri G."/>
        </authorList>
    </citation>
    <scope>NUCLEOTIDE SEQUENCE</scope>
    <source>
        <strain evidence="3">RG38</strain>
    </source>
</reference>
<accession>A0A940XJC8</accession>
<dbReference type="Pfam" id="PF13466">
    <property type="entry name" value="STAS_2"/>
    <property type="match status" value="1"/>
</dbReference>
<dbReference type="InterPro" id="IPR036513">
    <property type="entry name" value="STAS_dom_sf"/>
</dbReference>
<feature type="compositionally biased region" description="Basic and acidic residues" evidence="1">
    <location>
        <begin position="103"/>
        <end position="115"/>
    </location>
</feature>
<evidence type="ECO:0000259" key="2">
    <source>
        <dbReference type="Pfam" id="PF13466"/>
    </source>
</evidence>
<evidence type="ECO:0000256" key="1">
    <source>
        <dbReference type="SAM" id="MobiDB-lite"/>
    </source>
</evidence>